<organism evidence="8 9">
    <name type="scientific">Chlorella vulgaris</name>
    <name type="common">Green alga</name>
    <dbReference type="NCBI Taxonomy" id="3077"/>
    <lineage>
        <taxon>Eukaryota</taxon>
        <taxon>Viridiplantae</taxon>
        <taxon>Chlorophyta</taxon>
        <taxon>core chlorophytes</taxon>
        <taxon>Trebouxiophyceae</taxon>
        <taxon>Chlorellales</taxon>
        <taxon>Chlorellaceae</taxon>
        <taxon>Chlorella clade</taxon>
        <taxon>Chlorella</taxon>
    </lineage>
</organism>
<feature type="transmembrane region" description="Helical" evidence="6">
    <location>
        <begin position="423"/>
        <end position="443"/>
    </location>
</feature>
<name>A0A9D4YW18_CHLVU</name>
<dbReference type="AlphaFoldDB" id="A0A9D4YW18"/>
<feature type="transmembrane region" description="Helical" evidence="6">
    <location>
        <begin position="525"/>
        <end position="548"/>
    </location>
</feature>
<dbReference type="NCBIfam" id="TIGR00797">
    <property type="entry name" value="matE"/>
    <property type="match status" value="1"/>
</dbReference>
<dbReference type="GO" id="GO:0016020">
    <property type="term" value="C:membrane"/>
    <property type="evidence" value="ECO:0007669"/>
    <property type="project" value="UniProtKB-SubCell"/>
</dbReference>
<keyword evidence="3 6" id="KW-0812">Transmembrane</keyword>
<feature type="transmembrane region" description="Helical" evidence="6">
    <location>
        <begin position="295"/>
        <end position="316"/>
    </location>
</feature>
<evidence type="ECO:0000313" key="8">
    <source>
        <dbReference type="EMBL" id="KAI3429547.1"/>
    </source>
</evidence>
<dbReference type="PANTHER" id="PTHR11206">
    <property type="entry name" value="MULTIDRUG RESISTANCE PROTEIN"/>
    <property type="match status" value="1"/>
</dbReference>
<evidence type="ECO:0000256" key="2">
    <source>
        <dbReference type="ARBA" id="ARBA00010199"/>
    </source>
</evidence>
<evidence type="ECO:0000256" key="4">
    <source>
        <dbReference type="ARBA" id="ARBA00022989"/>
    </source>
</evidence>
<dbReference type="InterPro" id="IPR045069">
    <property type="entry name" value="MATE_euk"/>
</dbReference>
<accession>A0A9D4YW18</accession>
<feature type="transmembrane region" description="Helical" evidence="6">
    <location>
        <begin position="376"/>
        <end position="402"/>
    </location>
</feature>
<dbReference type="GO" id="GO:0042910">
    <property type="term" value="F:xenobiotic transmembrane transporter activity"/>
    <property type="evidence" value="ECO:0007669"/>
    <property type="project" value="InterPro"/>
</dbReference>
<gene>
    <name evidence="8" type="ORF">D9Q98_005635</name>
</gene>
<evidence type="ECO:0000256" key="3">
    <source>
        <dbReference type="ARBA" id="ARBA00022692"/>
    </source>
</evidence>
<keyword evidence="9" id="KW-1185">Reference proteome</keyword>
<proteinExistence type="inferred from homology"/>
<feature type="transmembrane region" description="Helical" evidence="6">
    <location>
        <begin position="233"/>
        <end position="253"/>
    </location>
</feature>
<evidence type="ECO:0000256" key="6">
    <source>
        <dbReference type="RuleBase" id="RU004914"/>
    </source>
</evidence>
<sequence>MADSEAGSDVEDVFEFQAPGSLPDYFGAVVGSPIVPFGLPLTRRWRPNAASLAASYEDRVNEANWEAIASSSAPASAAPQVLPKGVHAASGDAPPGSQPARESDAEAEKPMSEISRILRLAAPLSVSNLAGYAISMVVIAATGHLGESALSVVVLATSVFNVTGLSVLIGFSSAMETFCGQAYGAGRYHLVGLVLQRALLLLTLVAAAVAVLWTQAEPILLALGQDPDIAHGTAQFLLRATPALWFTGVFEALKRYLMAQEAVRPATAVTVISLCLAPLYNWLLIYKLGLGLNGAAYAMDAMQATLALLLAAYCVARDVLLSGSPVSTWHGFSRKAWQGWGQYCKFALPSVAMLCCEWSTFEVMVLMSGLLPDPKISVSVMGLCIQTSGLCYMMVTGLACAASVRVSNSLGARRPEDAQRATWTAWGLTMCLQAVVAAAIVLVRHDWPRIFTTSPAVIERTAHLLPLFALSLFGDGTNAVLQGLLRGAGKQETGAVTNLLSYWCCGIPLAAYLAFKRNMGLDGLWWGLVAINTMQGGIMLTLTALFDFQAQADKAVAMLAQSATRPDTGGEEPLPQGSREPLLAPLLPAHERRMGVPPTGALAMALGAKSPHAQSQGAPSSLRERLSRSAVALLTEGVHMPQPQQRQHADRLTMSVPPPPEP</sequence>
<feature type="transmembrane region" description="Helical" evidence="6">
    <location>
        <begin position="463"/>
        <end position="481"/>
    </location>
</feature>
<dbReference type="OrthoDB" id="2126698at2759"/>
<dbReference type="GO" id="GO:1990961">
    <property type="term" value="P:xenobiotic detoxification by transmembrane export across the plasma membrane"/>
    <property type="evidence" value="ECO:0007669"/>
    <property type="project" value="InterPro"/>
</dbReference>
<evidence type="ECO:0000256" key="5">
    <source>
        <dbReference type="ARBA" id="ARBA00023136"/>
    </source>
</evidence>
<evidence type="ECO:0000256" key="7">
    <source>
        <dbReference type="SAM" id="MobiDB-lite"/>
    </source>
</evidence>
<feature type="region of interest" description="Disordered" evidence="7">
    <location>
        <begin position="606"/>
        <end position="662"/>
    </location>
</feature>
<keyword evidence="5 6" id="KW-0472">Membrane</keyword>
<comment type="subcellular location">
    <subcellularLocation>
        <location evidence="1">Membrane</location>
        <topology evidence="1">Multi-pass membrane protein</topology>
    </subcellularLocation>
</comment>
<evidence type="ECO:0000256" key="1">
    <source>
        <dbReference type="ARBA" id="ARBA00004141"/>
    </source>
</evidence>
<reference evidence="8" key="1">
    <citation type="journal article" date="2019" name="Plant J.">
        <title>Chlorella vulgaris genome assembly and annotation reveals the molecular basis for metabolic acclimation to high light conditions.</title>
        <authorList>
            <person name="Cecchin M."/>
            <person name="Marcolungo L."/>
            <person name="Rossato M."/>
            <person name="Girolomoni L."/>
            <person name="Cosentino E."/>
            <person name="Cuine S."/>
            <person name="Li-Beisson Y."/>
            <person name="Delledonne M."/>
            <person name="Ballottari M."/>
        </authorList>
    </citation>
    <scope>NUCLEOTIDE SEQUENCE</scope>
    <source>
        <strain evidence="8">211/11P</strain>
    </source>
</reference>
<comment type="similarity">
    <text evidence="2 6">Belongs to the multi antimicrobial extrusion (MATE) (TC 2.A.66.1) family.</text>
</comment>
<feature type="transmembrane region" description="Helical" evidence="6">
    <location>
        <begin position="190"/>
        <end position="213"/>
    </location>
</feature>
<feature type="region of interest" description="Disordered" evidence="7">
    <location>
        <begin position="85"/>
        <end position="108"/>
    </location>
</feature>
<dbReference type="EMBL" id="SIDB01000008">
    <property type="protein sequence ID" value="KAI3429547.1"/>
    <property type="molecule type" value="Genomic_DNA"/>
</dbReference>
<dbReference type="Pfam" id="PF01554">
    <property type="entry name" value="MatE"/>
    <property type="match status" value="2"/>
</dbReference>
<evidence type="ECO:0000313" key="9">
    <source>
        <dbReference type="Proteomes" id="UP001055712"/>
    </source>
</evidence>
<feature type="region of interest" description="Disordered" evidence="7">
    <location>
        <begin position="561"/>
        <end position="581"/>
    </location>
</feature>
<feature type="transmembrane region" description="Helical" evidence="6">
    <location>
        <begin position="346"/>
        <end position="370"/>
    </location>
</feature>
<dbReference type="GO" id="GO:0015297">
    <property type="term" value="F:antiporter activity"/>
    <property type="evidence" value="ECO:0007669"/>
    <property type="project" value="InterPro"/>
</dbReference>
<feature type="transmembrane region" description="Helical" evidence="6">
    <location>
        <begin position="149"/>
        <end position="169"/>
    </location>
</feature>
<reference evidence="8" key="2">
    <citation type="submission" date="2020-11" db="EMBL/GenBank/DDBJ databases">
        <authorList>
            <person name="Cecchin M."/>
            <person name="Marcolungo L."/>
            <person name="Rossato M."/>
            <person name="Girolomoni L."/>
            <person name="Cosentino E."/>
            <person name="Cuine S."/>
            <person name="Li-Beisson Y."/>
            <person name="Delledonne M."/>
            <person name="Ballottari M."/>
        </authorList>
    </citation>
    <scope>NUCLEOTIDE SEQUENCE</scope>
    <source>
        <strain evidence="8">211/11P</strain>
        <tissue evidence="8">Whole cell</tissue>
    </source>
</reference>
<feature type="transmembrane region" description="Helical" evidence="6">
    <location>
        <begin position="493"/>
        <end position="513"/>
    </location>
</feature>
<feature type="transmembrane region" description="Helical" evidence="6">
    <location>
        <begin position="120"/>
        <end position="143"/>
    </location>
</feature>
<dbReference type="Proteomes" id="UP001055712">
    <property type="component" value="Unassembled WGS sequence"/>
</dbReference>
<dbReference type="CDD" id="cd13132">
    <property type="entry name" value="MATE_eukaryotic"/>
    <property type="match status" value="1"/>
</dbReference>
<comment type="caution">
    <text evidence="8">The sequence shown here is derived from an EMBL/GenBank/DDBJ whole genome shotgun (WGS) entry which is preliminary data.</text>
</comment>
<protein>
    <recommendedName>
        <fullName evidence="6">Protein DETOXIFICATION</fullName>
    </recommendedName>
    <alternativeName>
        <fullName evidence="6">Multidrug and toxic compound extrusion protein</fullName>
    </alternativeName>
</protein>
<feature type="transmembrane region" description="Helical" evidence="6">
    <location>
        <begin position="265"/>
        <end position="283"/>
    </location>
</feature>
<dbReference type="InterPro" id="IPR002528">
    <property type="entry name" value="MATE_fam"/>
</dbReference>
<keyword evidence="4 6" id="KW-1133">Transmembrane helix</keyword>